<evidence type="ECO:0000256" key="8">
    <source>
        <dbReference type="ARBA" id="ARBA00038489"/>
    </source>
</evidence>
<keyword evidence="5" id="KW-1015">Disulfide bond</keyword>
<keyword evidence="4" id="KW-0560">Oxidoreductase</keyword>
<evidence type="ECO:0000256" key="10">
    <source>
        <dbReference type="SAM" id="MobiDB-lite"/>
    </source>
</evidence>
<evidence type="ECO:0000256" key="5">
    <source>
        <dbReference type="ARBA" id="ARBA00023157"/>
    </source>
</evidence>
<comment type="catalytic activity">
    <reaction evidence="9">
        <text>a hydroperoxide + [thioredoxin]-dithiol = an alcohol + [thioredoxin]-disulfide + H2O</text>
        <dbReference type="Rhea" id="RHEA:62620"/>
        <dbReference type="Rhea" id="RHEA-COMP:10698"/>
        <dbReference type="Rhea" id="RHEA-COMP:10700"/>
        <dbReference type="ChEBI" id="CHEBI:15377"/>
        <dbReference type="ChEBI" id="CHEBI:29950"/>
        <dbReference type="ChEBI" id="CHEBI:30879"/>
        <dbReference type="ChEBI" id="CHEBI:35924"/>
        <dbReference type="ChEBI" id="CHEBI:50058"/>
        <dbReference type="EC" id="1.11.1.24"/>
    </reaction>
</comment>
<dbReference type="Pfam" id="PF00578">
    <property type="entry name" value="AhpC-TSA"/>
    <property type="match status" value="1"/>
</dbReference>
<dbReference type="PANTHER" id="PTHR42801">
    <property type="entry name" value="THIOREDOXIN-DEPENDENT PEROXIDE REDUCTASE"/>
    <property type="match status" value="1"/>
</dbReference>
<keyword evidence="6" id="KW-0676">Redox-active center</keyword>
<dbReference type="Gene3D" id="3.40.30.10">
    <property type="entry name" value="Glutaredoxin"/>
    <property type="match status" value="1"/>
</dbReference>
<evidence type="ECO:0000256" key="1">
    <source>
        <dbReference type="ARBA" id="ARBA00013017"/>
    </source>
</evidence>
<feature type="compositionally biased region" description="Low complexity" evidence="10">
    <location>
        <begin position="44"/>
        <end position="60"/>
    </location>
</feature>
<evidence type="ECO:0000256" key="9">
    <source>
        <dbReference type="ARBA" id="ARBA00049091"/>
    </source>
</evidence>
<dbReference type="PANTHER" id="PTHR42801:SF7">
    <property type="entry name" value="SLL1159 PROTEIN"/>
    <property type="match status" value="1"/>
</dbReference>
<feature type="domain" description="Thioredoxin" evidence="11">
    <location>
        <begin position="124"/>
        <end position="298"/>
    </location>
</feature>
<dbReference type="GO" id="GO:0005737">
    <property type="term" value="C:cytoplasm"/>
    <property type="evidence" value="ECO:0007669"/>
    <property type="project" value="TreeGrafter"/>
</dbReference>
<proteinExistence type="inferred from homology"/>
<evidence type="ECO:0000256" key="4">
    <source>
        <dbReference type="ARBA" id="ARBA00023002"/>
    </source>
</evidence>
<keyword evidence="2" id="KW-0575">Peroxidase</keyword>
<accession>A0A7S3P1I2</accession>
<keyword evidence="3" id="KW-0049">Antioxidant</keyword>
<dbReference type="GO" id="GO:0034599">
    <property type="term" value="P:cellular response to oxidative stress"/>
    <property type="evidence" value="ECO:0007669"/>
    <property type="project" value="TreeGrafter"/>
</dbReference>
<feature type="region of interest" description="Disordered" evidence="10">
    <location>
        <begin position="301"/>
        <end position="343"/>
    </location>
</feature>
<dbReference type="EC" id="1.11.1.24" evidence="1"/>
<dbReference type="InterPro" id="IPR013766">
    <property type="entry name" value="Thioredoxin_domain"/>
</dbReference>
<evidence type="ECO:0000313" key="12">
    <source>
        <dbReference type="EMBL" id="CAE0405784.1"/>
    </source>
</evidence>
<dbReference type="GO" id="GO:0008379">
    <property type="term" value="F:thioredoxin peroxidase activity"/>
    <property type="evidence" value="ECO:0007669"/>
    <property type="project" value="TreeGrafter"/>
</dbReference>
<dbReference type="GO" id="GO:0045454">
    <property type="term" value="P:cell redox homeostasis"/>
    <property type="evidence" value="ECO:0007669"/>
    <property type="project" value="TreeGrafter"/>
</dbReference>
<evidence type="ECO:0000256" key="7">
    <source>
        <dbReference type="ARBA" id="ARBA00032824"/>
    </source>
</evidence>
<dbReference type="InterPro" id="IPR000866">
    <property type="entry name" value="AhpC/TSA"/>
</dbReference>
<dbReference type="EMBL" id="HBIM01004387">
    <property type="protein sequence ID" value="CAE0405784.1"/>
    <property type="molecule type" value="Transcribed_RNA"/>
</dbReference>
<feature type="compositionally biased region" description="Polar residues" evidence="10">
    <location>
        <begin position="384"/>
        <end position="399"/>
    </location>
</feature>
<dbReference type="SUPFAM" id="SSF52833">
    <property type="entry name" value="Thioredoxin-like"/>
    <property type="match status" value="1"/>
</dbReference>
<evidence type="ECO:0000259" key="11">
    <source>
        <dbReference type="PROSITE" id="PS51352"/>
    </source>
</evidence>
<dbReference type="InterPro" id="IPR036249">
    <property type="entry name" value="Thioredoxin-like_sf"/>
</dbReference>
<evidence type="ECO:0000256" key="2">
    <source>
        <dbReference type="ARBA" id="ARBA00022559"/>
    </source>
</evidence>
<dbReference type="CDD" id="cd02970">
    <property type="entry name" value="PRX_like2"/>
    <property type="match status" value="1"/>
</dbReference>
<feature type="compositionally biased region" description="Polar residues" evidence="10">
    <location>
        <begin position="301"/>
        <end position="314"/>
    </location>
</feature>
<evidence type="ECO:0000256" key="3">
    <source>
        <dbReference type="ARBA" id="ARBA00022862"/>
    </source>
</evidence>
<reference evidence="12" key="1">
    <citation type="submission" date="2021-01" db="EMBL/GenBank/DDBJ databases">
        <authorList>
            <person name="Corre E."/>
            <person name="Pelletier E."/>
            <person name="Niang G."/>
            <person name="Scheremetjew M."/>
            <person name="Finn R."/>
            <person name="Kale V."/>
            <person name="Holt S."/>
            <person name="Cochrane G."/>
            <person name="Meng A."/>
            <person name="Brown T."/>
            <person name="Cohen L."/>
        </authorList>
    </citation>
    <scope>NUCLEOTIDE SEQUENCE</scope>
    <source>
        <strain evidence="12">CCMP127</strain>
    </source>
</reference>
<evidence type="ECO:0000256" key="6">
    <source>
        <dbReference type="ARBA" id="ARBA00023284"/>
    </source>
</evidence>
<gene>
    <name evidence="12" type="ORF">ACOF00016_LOCUS3752</name>
</gene>
<dbReference type="PROSITE" id="PS51352">
    <property type="entry name" value="THIOREDOXIN_2"/>
    <property type="match status" value="1"/>
</dbReference>
<feature type="region of interest" description="Disordered" evidence="10">
    <location>
        <begin position="356"/>
        <end position="424"/>
    </location>
</feature>
<feature type="compositionally biased region" description="Basic and acidic residues" evidence="10">
    <location>
        <begin position="324"/>
        <end position="338"/>
    </location>
</feature>
<dbReference type="AlphaFoldDB" id="A0A7S3P1I2"/>
<feature type="region of interest" description="Disordered" evidence="10">
    <location>
        <begin position="1"/>
        <end position="65"/>
    </location>
</feature>
<name>A0A7S3P1I2_9STRA</name>
<comment type="similarity">
    <text evidence="8">Belongs to the peroxiredoxin family. BCP/PrxQ subfamily.</text>
</comment>
<dbReference type="InterPro" id="IPR050924">
    <property type="entry name" value="Peroxiredoxin_BCP/PrxQ"/>
</dbReference>
<organism evidence="12">
    <name type="scientific">Amphora coffeiformis</name>
    <dbReference type="NCBI Taxonomy" id="265554"/>
    <lineage>
        <taxon>Eukaryota</taxon>
        <taxon>Sar</taxon>
        <taxon>Stramenopiles</taxon>
        <taxon>Ochrophyta</taxon>
        <taxon>Bacillariophyta</taxon>
        <taxon>Bacillariophyceae</taxon>
        <taxon>Bacillariophycidae</taxon>
        <taxon>Thalassiophysales</taxon>
        <taxon>Catenulaceae</taxon>
        <taxon>Amphora</taxon>
    </lineage>
</organism>
<protein>
    <recommendedName>
        <fullName evidence="1">thioredoxin-dependent peroxiredoxin</fullName>
        <ecNumber evidence="1">1.11.1.24</ecNumber>
    </recommendedName>
    <alternativeName>
        <fullName evidence="7">Thioredoxin peroxidase</fullName>
    </alternativeName>
</protein>
<sequence length="436" mass="48714">MHSMTETSQQQEPIQEENEQEVSSRVMVGPSSVNNNNTPMVEVSGSNTATTTTTTKPSTSESERELRMSSAMYEEESYAVAESLQEELNEILEAWFEVVTEEDIRAYQQLVEDIRGEQVAERALAENALAPHFTLTDQDGDVVDSKQILLEKQQPIILIFYRGKWCPHCNATLMRYSKQLIPKLQQRARLIAVSPMQPDGTLFLASRRDLKFSVCSDTAGLANQMGITFTVKPHSRPFMQRWGEDVPVHNLAADWDIPVPAVYLLGTDGRIKWSFLDNDPGVRPDPSIVLVALERYETETGTSISTRNALTSPLQEEAEDSSDDSPKQQHDLPSDPVKKSKTKLCNRKCGLLSRMTRVRNRLQSNGRKTRSEMEQPPQDGTAACSASSGEISHDSSGCLSLSPHPHDHPQSSKSRSFRGAQQPPMEFLMSYVFPGK</sequence>